<dbReference type="Proteomes" id="UP000316213">
    <property type="component" value="Unassembled WGS sequence"/>
</dbReference>
<name>A0A5C6A399_9BACT</name>
<organism evidence="1 2">
    <name type="scientific">Neorhodopirellula pilleata</name>
    <dbReference type="NCBI Taxonomy" id="2714738"/>
    <lineage>
        <taxon>Bacteria</taxon>
        <taxon>Pseudomonadati</taxon>
        <taxon>Planctomycetota</taxon>
        <taxon>Planctomycetia</taxon>
        <taxon>Pirellulales</taxon>
        <taxon>Pirellulaceae</taxon>
        <taxon>Neorhodopirellula</taxon>
    </lineage>
</organism>
<sequence>MRSILASPNFRQGIQLVLLVVLMWVGPVPIGHNHSTAMDSRSSDLDLAQHVLLHHCGGVSNEIDCHWHLHWVFRGAGYAGINGEASVVQAMSSRSEVANALPDHVDVDASPTGFVDDGLSRPLEPVGRTLAGMNWRVGHADVRLLVPTISMVMRC</sequence>
<protein>
    <submittedName>
        <fullName evidence="1">Uncharacterized protein</fullName>
    </submittedName>
</protein>
<evidence type="ECO:0000313" key="2">
    <source>
        <dbReference type="Proteomes" id="UP000316213"/>
    </source>
</evidence>
<keyword evidence="2" id="KW-1185">Reference proteome</keyword>
<accession>A0A5C6A399</accession>
<gene>
    <name evidence="1" type="ORF">Pla100_42460</name>
</gene>
<proteinExistence type="predicted"/>
<evidence type="ECO:0000313" key="1">
    <source>
        <dbReference type="EMBL" id="TWT93728.1"/>
    </source>
</evidence>
<dbReference type="AlphaFoldDB" id="A0A5C6A399"/>
<comment type="caution">
    <text evidence="1">The sequence shown here is derived from an EMBL/GenBank/DDBJ whole genome shotgun (WGS) entry which is preliminary data.</text>
</comment>
<dbReference type="RefSeq" id="WP_146579573.1">
    <property type="nucleotide sequence ID" value="NZ_SJPM01000009.1"/>
</dbReference>
<dbReference type="EMBL" id="SJPM01000009">
    <property type="protein sequence ID" value="TWT93728.1"/>
    <property type="molecule type" value="Genomic_DNA"/>
</dbReference>
<dbReference type="OrthoDB" id="278262at2"/>
<reference evidence="1 2" key="1">
    <citation type="submission" date="2019-02" db="EMBL/GenBank/DDBJ databases">
        <title>Deep-cultivation of Planctomycetes and their phenomic and genomic characterization uncovers novel biology.</title>
        <authorList>
            <person name="Wiegand S."/>
            <person name="Jogler M."/>
            <person name="Boedeker C."/>
            <person name="Pinto D."/>
            <person name="Vollmers J."/>
            <person name="Rivas-Marin E."/>
            <person name="Kohn T."/>
            <person name="Peeters S.H."/>
            <person name="Heuer A."/>
            <person name="Rast P."/>
            <person name="Oberbeckmann S."/>
            <person name="Bunk B."/>
            <person name="Jeske O."/>
            <person name="Meyerdierks A."/>
            <person name="Storesund J.E."/>
            <person name="Kallscheuer N."/>
            <person name="Luecker S."/>
            <person name="Lage O.M."/>
            <person name="Pohl T."/>
            <person name="Merkel B.J."/>
            <person name="Hornburger P."/>
            <person name="Mueller R.-W."/>
            <person name="Bruemmer F."/>
            <person name="Labrenz M."/>
            <person name="Spormann A.M."/>
            <person name="Op Den Camp H."/>
            <person name="Overmann J."/>
            <person name="Amann R."/>
            <person name="Jetten M.S.M."/>
            <person name="Mascher T."/>
            <person name="Medema M.H."/>
            <person name="Devos D.P."/>
            <person name="Kaster A.-K."/>
            <person name="Ovreas L."/>
            <person name="Rohde M."/>
            <person name="Galperin M.Y."/>
            <person name="Jogler C."/>
        </authorList>
    </citation>
    <scope>NUCLEOTIDE SEQUENCE [LARGE SCALE GENOMIC DNA]</scope>
    <source>
        <strain evidence="1 2">Pla100</strain>
    </source>
</reference>